<keyword evidence="2" id="KW-0349">Heme</keyword>
<evidence type="ECO:0000256" key="1">
    <source>
        <dbReference type="ARBA" id="ARBA00001970"/>
    </source>
</evidence>
<comment type="caution">
    <text evidence="6">The sequence shown here is derived from an EMBL/GenBank/DDBJ whole genome shotgun (WGS) entry which is preliminary data.</text>
</comment>
<dbReference type="Pfam" id="PF13816">
    <property type="entry name" value="Dehydratase_hem"/>
    <property type="match status" value="1"/>
</dbReference>
<dbReference type="GO" id="GO:0016829">
    <property type="term" value="F:lyase activity"/>
    <property type="evidence" value="ECO:0007669"/>
    <property type="project" value="UniProtKB-KW"/>
</dbReference>
<evidence type="ECO:0000256" key="4">
    <source>
        <dbReference type="ARBA" id="ARBA00023004"/>
    </source>
</evidence>
<accession>A0A438NAS3</accession>
<evidence type="ECO:0000313" key="6">
    <source>
        <dbReference type="EMBL" id="RVX72745.1"/>
    </source>
</evidence>
<evidence type="ECO:0000256" key="3">
    <source>
        <dbReference type="ARBA" id="ARBA00022723"/>
    </source>
</evidence>
<comment type="cofactor">
    <cofactor evidence="1">
        <name>heme b</name>
        <dbReference type="ChEBI" id="CHEBI:60344"/>
    </cofactor>
</comment>
<dbReference type="EMBL" id="NAJM01000011">
    <property type="protein sequence ID" value="RVX72745.1"/>
    <property type="molecule type" value="Genomic_DNA"/>
</dbReference>
<proteinExistence type="predicted"/>
<sequence>MVFLANLDPDGLVFTYALFGVQHDELTENKKKTILELYNLLTQSADRVDHLQDESHEQPRRAPTSTTFVAYWLKSADYEKWKQTAEVQSFWANLPNDAGVWREVMTVPKSRFMFAANKYEPSGLAAMLGLKDSSDEGYWGVYRHRLASNPDKYTDPEDTFTTALVTATKAKENTSQTVVDLDKKSTGNVRLGRVKVTKIPDNLCFCREGQRKPHFSKEETETWLEKLGPYARSWMDHLNTARNKNGVASFTMHIAHENADPAQKKTTPIDPAEDLALESNAVAEANQLMYFLDLAHFELAGRSFKDHVKLRSNTYELYAPNGKHGEDGKLSLFVELCVLKSGDLDAEYIGCKDGTNLMFLEEI</sequence>
<dbReference type="InterPro" id="IPR025702">
    <property type="entry name" value="OXD"/>
</dbReference>
<gene>
    <name evidence="6" type="ORF">B0A52_04144</name>
</gene>
<dbReference type="OrthoDB" id="3465714at2759"/>
<evidence type="ECO:0008006" key="8">
    <source>
        <dbReference type="Google" id="ProtNLM"/>
    </source>
</evidence>
<evidence type="ECO:0000256" key="2">
    <source>
        <dbReference type="ARBA" id="ARBA00022617"/>
    </source>
</evidence>
<evidence type="ECO:0000256" key="5">
    <source>
        <dbReference type="ARBA" id="ARBA00023239"/>
    </source>
</evidence>
<keyword evidence="5" id="KW-0456">Lyase</keyword>
<dbReference type="AlphaFoldDB" id="A0A438NAS3"/>
<keyword evidence="3" id="KW-0479">Metal-binding</keyword>
<keyword evidence="4" id="KW-0408">Iron</keyword>
<dbReference type="Proteomes" id="UP000288859">
    <property type="component" value="Unassembled WGS sequence"/>
</dbReference>
<name>A0A438NAS3_EXOME</name>
<reference evidence="6 7" key="1">
    <citation type="submission" date="2017-03" db="EMBL/GenBank/DDBJ databases">
        <title>Genomes of endolithic fungi from Antarctica.</title>
        <authorList>
            <person name="Coleine C."/>
            <person name="Masonjones S."/>
            <person name="Stajich J.E."/>
        </authorList>
    </citation>
    <scope>NUCLEOTIDE SEQUENCE [LARGE SCALE GENOMIC DNA]</scope>
    <source>
        <strain evidence="6 7">CCFEE 6314</strain>
    </source>
</reference>
<evidence type="ECO:0000313" key="7">
    <source>
        <dbReference type="Proteomes" id="UP000288859"/>
    </source>
</evidence>
<dbReference type="GO" id="GO:0046872">
    <property type="term" value="F:metal ion binding"/>
    <property type="evidence" value="ECO:0007669"/>
    <property type="project" value="UniProtKB-KW"/>
</dbReference>
<protein>
    <recommendedName>
        <fullName evidence="8">Phenylacetaldoxime dehydratase</fullName>
    </recommendedName>
</protein>
<organism evidence="6 7">
    <name type="scientific">Exophiala mesophila</name>
    <name type="common">Black yeast-like fungus</name>
    <dbReference type="NCBI Taxonomy" id="212818"/>
    <lineage>
        <taxon>Eukaryota</taxon>
        <taxon>Fungi</taxon>
        <taxon>Dikarya</taxon>
        <taxon>Ascomycota</taxon>
        <taxon>Pezizomycotina</taxon>
        <taxon>Eurotiomycetes</taxon>
        <taxon>Chaetothyriomycetidae</taxon>
        <taxon>Chaetothyriales</taxon>
        <taxon>Herpotrichiellaceae</taxon>
        <taxon>Exophiala</taxon>
    </lineage>
</organism>